<dbReference type="Gene3D" id="1.10.287.70">
    <property type="match status" value="1"/>
</dbReference>
<keyword evidence="2 5" id="KW-0812">Transmembrane</keyword>
<dbReference type="Pfam" id="PF07885">
    <property type="entry name" value="Ion_trans_2"/>
    <property type="match status" value="1"/>
</dbReference>
<feature type="transmembrane region" description="Helical" evidence="5">
    <location>
        <begin position="35"/>
        <end position="53"/>
    </location>
</feature>
<dbReference type="InterPro" id="IPR013099">
    <property type="entry name" value="K_chnl_dom"/>
</dbReference>
<dbReference type="SUPFAM" id="SSF81324">
    <property type="entry name" value="Voltage-gated potassium channels"/>
    <property type="match status" value="1"/>
</dbReference>
<accession>A0AA46TUD8</accession>
<evidence type="ECO:0000313" key="8">
    <source>
        <dbReference type="Proteomes" id="UP001164042"/>
    </source>
</evidence>
<feature type="transmembrane region" description="Helical" evidence="5">
    <location>
        <begin position="12"/>
        <end position="29"/>
    </location>
</feature>
<evidence type="ECO:0000259" key="6">
    <source>
        <dbReference type="Pfam" id="PF07885"/>
    </source>
</evidence>
<keyword evidence="4 5" id="KW-0472">Membrane</keyword>
<dbReference type="RefSeq" id="WP_264307808.1">
    <property type="nucleotide sequence ID" value="NZ_CP109635.1"/>
</dbReference>
<dbReference type="InterPro" id="IPR027359">
    <property type="entry name" value="Volt_channel_dom_sf"/>
</dbReference>
<protein>
    <submittedName>
        <fullName evidence="7">Ion channel</fullName>
    </submittedName>
</protein>
<dbReference type="EMBL" id="CP109635">
    <property type="protein sequence ID" value="UYT09700.1"/>
    <property type="molecule type" value="Genomic_DNA"/>
</dbReference>
<dbReference type="AlphaFoldDB" id="A0AA46TUD8"/>
<keyword evidence="3 5" id="KW-1133">Transmembrane helix</keyword>
<name>A0AA46TUD8_9LACT</name>
<dbReference type="GO" id="GO:0016020">
    <property type="term" value="C:membrane"/>
    <property type="evidence" value="ECO:0007669"/>
    <property type="project" value="UniProtKB-SubCell"/>
</dbReference>
<organism evidence="7 8">
    <name type="scientific">Lactococcus garvieae</name>
    <dbReference type="NCBI Taxonomy" id="1363"/>
    <lineage>
        <taxon>Bacteria</taxon>
        <taxon>Bacillati</taxon>
        <taxon>Bacillota</taxon>
        <taxon>Bacilli</taxon>
        <taxon>Lactobacillales</taxon>
        <taxon>Streptococcaceae</taxon>
        <taxon>Lactococcus</taxon>
    </lineage>
</organism>
<evidence type="ECO:0000256" key="2">
    <source>
        <dbReference type="ARBA" id="ARBA00022692"/>
    </source>
</evidence>
<sequence>MKLLDKIYNSEYYTIFIVSLALISLFARISNNIDLLINSFFIIDLFIASFLFIKSTNKSFKNYFKLHLADILSCIPIQFLSIFKTFRLIRLVRISRLFKLTRTTKVSNKITISNLFRIETFKELLIYLSIYLIGNIYIFREIEQVTDLDALYWVAATITTVGYGGHISHPSFNKNHGYFSNGYWGCCNGLY</sequence>
<evidence type="ECO:0000313" key="7">
    <source>
        <dbReference type="EMBL" id="UYT09700.1"/>
    </source>
</evidence>
<evidence type="ECO:0000256" key="1">
    <source>
        <dbReference type="ARBA" id="ARBA00004141"/>
    </source>
</evidence>
<proteinExistence type="predicted"/>
<evidence type="ECO:0000256" key="4">
    <source>
        <dbReference type="ARBA" id="ARBA00023136"/>
    </source>
</evidence>
<feature type="domain" description="Potassium channel" evidence="6">
    <location>
        <begin position="127"/>
        <end position="164"/>
    </location>
</feature>
<evidence type="ECO:0000256" key="5">
    <source>
        <dbReference type="SAM" id="Phobius"/>
    </source>
</evidence>
<comment type="subcellular location">
    <subcellularLocation>
        <location evidence="1">Membrane</location>
        <topology evidence="1">Multi-pass membrane protein</topology>
    </subcellularLocation>
</comment>
<dbReference type="Proteomes" id="UP001164042">
    <property type="component" value="Chromosome"/>
</dbReference>
<dbReference type="Gene3D" id="1.20.120.350">
    <property type="entry name" value="Voltage-gated potassium channels. Chain C"/>
    <property type="match status" value="1"/>
</dbReference>
<gene>
    <name evidence="7" type="ORF">OF801_06875</name>
</gene>
<evidence type="ECO:0000256" key="3">
    <source>
        <dbReference type="ARBA" id="ARBA00022989"/>
    </source>
</evidence>
<reference evidence="7" key="1">
    <citation type="submission" date="2022-10" db="EMBL/GenBank/DDBJ databases">
        <title>Genome assembly of Lactococcus garvieae isolates from cricket gut.</title>
        <authorList>
            <person name="Luecke A.R."/>
            <person name="Brown A.M.V."/>
            <person name="Wakeman C.A."/>
        </authorList>
    </citation>
    <scope>NUCLEOTIDE SEQUENCE</scope>
    <source>
        <strain evidence="7">Alexii-11_2</strain>
    </source>
</reference>